<sequence>MASSVCLHNAILYSGYSAMSSCAVLIKNGKIVDVFNESRFKQKNFDSDVQFIDLEGACLAPGFIDTHIHGIEGAGTDDLSTESILKMSEVLPKYGVTSFIPTLYAAPKDKLFKGMLSIMKAMGHEKGAKILGMHLEGPFISPERLGVQTPDSISPVNLDYVREIISLGQGSIVNMTVAPELKGMRELALLCLEYGIILQAGHTNATYQQMVEGMQARIMHVTHLFNAMSRIHHRDPGVVGAVFIHPELSCEIITDGFHINPEIIKFLLRCKPIDKVVLVTDSLKPTKQKAEHLYANGEEVYLDKCFMRKSDNVIAGSALTMIDGVKNLVSFGLSPEQAVQTASYNPATIMKQNNIGLIAPGYDADMVVFDKDFNVLKTIIKGNIFEKGICQ</sequence>
<keyword evidence="3 5" id="KW-0378">Hydrolase</keyword>
<proteinExistence type="inferred from homology"/>
<dbReference type="CDD" id="cd00854">
    <property type="entry name" value="NagA"/>
    <property type="match status" value="1"/>
</dbReference>
<dbReference type="EMBL" id="MN990732">
    <property type="protein sequence ID" value="QIM10678.1"/>
    <property type="molecule type" value="Genomic_DNA"/>
</dbReference>
<evidence type="ECO:0000256" key="2">
    <source>
        <dbReference type="ARBA" id="ARBA00022723"/>
    </source>
</evidence>
<dbReference type="Pfam" id="PF01979">
    <property type="entry name" value="Amidohydro_1"/>
    <property type="match status" value="1"/>
</dbReference>
<feature type="active site" description="Proton donor/acceptor" evidence="6">
    <location>
        <position position="281"/>
    </location>
</feature>
<comment type="similarity">
    <text evidence="1 5">Belongs to the metallo-dependent hydrolases superfamily. NagA family.</text>
</comment>
<accession>A0A6G8F3D0</accession>
<evidence type="ECO:0000256" key="1">
    <source>
        <dbReference type="ARBA" id="ARBA00010716"/>
    </source>
</evidence>
<dbReference type="NCBIfam" id="TIGR00221">
    <property type="entry name" value="nagA"/>
    <property type="match status" value="1"/>
</dbReference>
<dbReference type="InterPro" id="IPR006680">
    <property type="entry name" value="Amidohydro-rel"/>
</dbReference>
<feature type="binding site" evidence="8">
    <location>
        <position position="202"/>
    </location>
    <ligand>
        <name>Zn(2+)</name>
        <dbReference type="ChEBI" id="CHEBI:29105"/>
    </ligand>
</feature>
<evidence type="ECO:0000256" key="6">
    <source>
        <dbReference type="PIRSR" id="PIRSR038994-1"/>
    </source>
</evidence>
<name>A0A6G8F3D0_9PROT</name>
<gene>
    <name evidence="10" type="primary">nagA</name>
    <name evidence="10" type="ORF">PlAlph_5700</name>
</gene>
<protein>
    <submittedName>
        <fullName evidence="10">N-acetylglucosamine-6-phosphate deacetylase</fullName>
        <ecNumber evidence="10">3.5.1.25</ecNumber>
    </submittedName>
</protein>
<feature type="domain" description="Amidohydrolase-related" evidence="9">
    <location>
        <begin position="59"/>
        <end position="384"/>
    </location>
</feature>
<dbReference type="InterPro" id="IPR011059">
    <property type="entry name" value="Metal-dep_hydrolase_composite"/>
</dbReference>
<dbReference type="Gene3D" id="2.30.40.10">
    <property type="entry name" value="Urease, subunit C, domain 1"/>
    <property type="match status" value="1"/>
</dbReference>
<feature type="binding site" evidence="8">
    <location>
        <position position="223"/>
    </location>
    <ligand>
        <name>Zn(2+)</name>
        <dbReference type="ChEBI" id="CHEBI:29105"/>
    </ligand>
</feature>
<dbReference type="PANTHER" id="PTHR11113:SF14">
    <property type="entry name" value="N-ACETYLGLUCOSAMINE-6-PHOSPHATE DEACETYLASE"/>
    <property type="match status" value="1"/>
</dbReference>
<comment type="cofactor">
    <cofactor evidence="8">
        <name>a divalent metal cation</name>
        <dbReference type="ChEBI" id="CHEBI:60240"/>
    </cofactor>
    <text evidence="8">Binds 1 divalent metal cation per subunit.</text>
</comment>
<dbReference type="SUPFAM" id="SSF51556">
    <property type="entry name" value="Metallo-dependent hydrolases"/>
    <property type="match status" value="1"/>
</dbReference>
<feature type="binding site" evidence="8">
    <location>
        <position position="136"/>
    </location>
    <ligand>
        <name>Zn(2+)</name>
        <dbReference type="ChEBI" id="CHEBI:29105"/>
    </ligand>
</feature>
<evidence type="ECO:0000256" key="8">
    <source>
        <dbReference type="PIRSR" id="PIRSR038994-3"/>
    </source>
</evidence>
<evidence type="ECO:0000313" key="10">
    <source>
        <dbReference type="EMBL" id="QIM10678.1"/>
    </source>
</evidence>
<evidence type="ECO:0000256" key="5">
    <source>
        <dbReference type="PIRNR" id="PIRNR038994"/>
    </source>
</evidence>
<dbReference type="PANTHER" id="PTHR11113">
    <property type="entry name" value="N-ACETYLGLUCOSAMINE-6-PHOSPHATE DEACETYLASE"/>
    <property type="match status" value="1"/>
</dbReference>
<dbReference type="GO" id="GO:0006046">
    <property type="term" value="P:N-acetylglucosamine catabolic process"/>
    <property type="evidence" value="ECO:0007669"/>
    <property type="project" value="TreeGrafter"/>
</dbReference>
<dbReference type="GO" id="GO:0008448">
    <property type="term" value="F:N-acetylglucosamine-6-phosphate deacetylase activity"/>
    <property type="evidence" value="ECO:0007669"/>
    <property type="project" value="UniProtKB-EC"/>
</dbReference>
<feature type="binding site" evidence="7">
    <location>
        <position position="234"/>
    </location>
    <ligand>
        <name>substrate</name>
    </ligand>
</feature>
<feature type="binding site" evidence="7">
    <location>
        <begin position="314"/>
        <end position="316"/>
    </location>
    <ligand>
        <name>substrate</name>
    </ligand>
</feature>
<dbReference type="AlphaFoldDB" id="A0A6G8F3D0"/>
<keyword evidence="2 8" id="KW-0479">Metal-binding</keyword>
<dbReference type="Gene3D" id="3.20.20.140">
    <property type="entry name" value="Metal-dependent hydrolases"/>
    <property type="match status" value="1"/>
</dbReference>
<evidence type="ECO:0000259" key="9">
    <source>
        <dbReference type="Pfam" id="PF01979"/>
    </source>
</evidence>
<dbReference type="GO" id="GO:0046872">
    <property type="term" value="F:metal ion binding"/>
    <property type="evidence" value="ECO:0007669"/>
    <property type="project" value="UniProtKB-KW"/>
</dbReference>
<keyword evidence="4 5" id="KW-0119">Carbohydrate metabolism</keyword>
<evidence type="ECO:0000256" key="3">
    <source>
        <dbReference type="ARBA" id="ARBA00022801"/>
    </source>
</evidence>
<feature type="binding site" evidence="7">
    <location>
        <position position="258"/>
    </location>
    <ligand>
        <name>substrate</name>
    </ligand>
</feature>
<dbReference type="SUPFAM" id="SSF51338">
    <property type="entry name" value="Composite domain of metallo-dependent hydrolases"/>
    <property type="match status" value="1"/>
</dbReference>
<evidence type="ECO:0000256" key="7">
    <source>
        <dbReference type="PIRSR" id="PIRSR038994-2"/>
    </source>
</evidence>
<feature type="binding site" evidence="7">
    <location>
        <begin position="226"/>
        <end position="227"/>
    </location>
    <ligand>
        <name>substrate</name>
    </ligand>
</feature>
<dbReference type="InterPro" id="IPR003764">
    <property type="entry name" value="GlcNAc_6-P_deAcase"/>
</dbReference>
<organism evidence="10">
    <name type="scientific">uncultured Alphaproteobacteria bacterium</name>
    <dbReference type="NCBI Taxonomy" id="91750"/>
    <lineage>
        <taxon>Bacteria</taxon>
        <taxon>Pseudomonadati</taxon>
        <taxon>Pseudomonadota</taxon>
        <taxon>Alphaproteobacteria</taxon>
        <taxon>environmental samples</taxon>
    </lineage>
</organism>
<evidence type="ECO:0000256" key="4">
    <source>
        <dbReference type="ARBA" id="ARBA00023277"/>
    </source>
</evidence>
<dbReference type="InterPro" id="IPR032466">
    <property type="entry name" value="Metal_Hydrolase"/>
</dbReference>
<dbReference type="PIRSF" id="PIRSF038994">
    <property type="entry name" value="NagA"/>
    <property type="match status" value="1"/>
</dbReference>
<reference evidence="10" key="1">
    <citation type="journal article" date="2020" name="J. ISSAAS">
        <title>Lactobacilli and other gastrointestinal microbiota of Peromyscus leucopus, reservoir host for agents of Lyme disease and other zoonoses in North America.</title>
        <authorList>
            <person name="Milovic A."/>
            <person name="Bassam K."/>
            <person name="Shao H."/>
            <person name="Chatzistamou I."/>
            <person name="Tufts D.M."/>
            <person name="Diuk-Wasser M."/>
            <person name="Barbour A.G."/>
        </authorList>
    </citation>
    <scope>NUCLEOTIDE SEQUENCE</scope>
    <source>
        <strain evidence="10">LL90</strain>
    </source>
</reference>
<feature type="binding site" evidence="7">
    <location>
        <position position="147"/>
    </location>
    <ligand>
        <name>substrate</name>
    </ligand>
</feature>
<dbReference type="EC" id="3.5.1.25" evidence="10"/>